<protein>
    <submittedName>
        <fullName evidence="1">Uncharacterized protein</fullName>
    </submittedName>
</protein>
<dbReference type="AlphaFoldDB" id="A0A1N6G3B9"/>
<dbReference type="RefSeq" id="WP_143747549.1">
    <property type="nucleotide sequence ID" value="NZ_FSRQ01000001.1"/>
</dbReference>
<dbReference type="STRING" id="59733.SAMN05421769_1828"/>
<organism evidence="1 2">
    <name type="scientific">Chryseobacterium scophthalmum</name>
    <dbReference type="NCBI Taxonomy" id="59733"/>
    <lineage>
        <taxon>Bacteria</taxon>
        <taxon>Pseudomonadati</taxon>
        <taxon>Bacteroidota</taxon>
        <taxon>Flavobacteriia</taxon>
        <taxon>Flavobacteriales</taxon>
        <taxon>Weeksellaceae</taxon>
        <taxon>Chryseobacterium group</taxon>
        <taxon>Chryseobacterium</taxon>
    </lineage>
</organism>
<evidence type="ECO:0000313" key="1">
    <source>
        <dbReference type="EMBL" id="SIO02024.1"/>
    </source>
</evidence>
<evidence type="ECO:0000313" key="2">
    <source>
        <dbReference type="Proteomes" id="UP000184782"/>
    </source>
</evidence>
<gene>
    <name evidence="1" type="ORF">SAMN05421769_1828</name>
</gene>
<dbReference type="OrthoDB" id="881550at2"/>
<sequence length="139" mass="16043">MFNKNILLNINHVNKLEILSRDDKCGEWGGDEKQLIIYRDDFKSPLLADYSEKTGNCDNIHESKITKSIKRIKIADEESNLISKIIYELAENKINREPIPSHSGIFNHIILSDSSFIINDFPSVELKNFKNLIDKIEPK</sequence>
<dbReference type="EMBL" id="FSRQ01000001">
    <property type="protein sequence ID" value="SIO02024.1"/>
    <property type="molecule type" value="Genomic_DNA"/>
</dbReference>
<name>A0A1N6G3B9_9FLAO</name>
<dbReference type="Proteomes" id="UP000184782">
    <property type="component" value="Unassembled WGS sequence"/>
</dbReference>
<reference evidence="2" key="1">
    <citation type="submission" date="2016-12" db="EMBL/GenBank/DDBJ databases">
        <authorList>
            <person name="Varghese N."/>
            <person name="Submissions S."/>
        </authorList>
    </citation>
    <scope>NUCLEOTIDE SEQUENCE [LARGE SCALE GENOMIC DNA]</scope>
    <source>
        <strain evidence="2">DSM 16779</strain>
    </source>
</reference>
<accession>A0A1N6G3B9</accession>
<keyword evidence="2" id="KW-1185">Reference proteome</keyword>
<proteinExistence type="predicted"/>